<keyword evidence="4" id="KW-0805">Transcription regulation</keyword>
<feature type="compositionally biased region" description="Polar residues" evidence="8">
    <location>
        <begin position="290"/>
        <end position="315"/>
    </location>
</feature>
<feature type="compositionally biased region" description="Low complexity" evidence="8">
    <location>
        <begin position="452"/>
        <end position="474"/>
    </location>
</feature>
<feature type="region of interest" description="Disordered" evidence="8">
    <location>
        <begin position="452"/>
        <end position="573"/>
    </location>
</feature>
<evidence type="ECO:0000256" key="8">
    <source>
        <dbReference type="SAM" id="MobiDB-lite"/>
    </source>
</evidence>
<dbReference type="InterPro" id="IPR039774">
    <property type="entry name" value="Sin3-like"/>
</dbReference>
<evidence type="ECO:0000256" key="7">
    <source>
        <dbReference type="PROSITE-ProRule" id="PRU00810"/>
    </source>
</evidence>
<dbReference type="GO" id="GO:0010628">
    <property type="term" value="P:positive regulation of gene expression"/>
    <property type="evidence" value="ECO:0007669"/>
    <property type="project" value="UniProtKB-ARBA"/>
</dbReference>
<evidence type="ECO:0000256" key="1">
    <source>
        <dbReference type="ARBA" id="ARBA00004123"/>
    </source>
</evidence>
<evidence type="ECO:0000256" key="5">
    <source>
        <dbReference type="ARBA" id="ARBA00023163"/>
    </source>
</evidence>
<dbReference type="GO" id="GO:0000122">
    <property type="term" value="P:negative regulation of transcription by RNA polymerase II"/>
    <property type="evidence" value="ECO:0007669"/>
    <property type="project" value="TreeGrafter"/>
</dbReference>
<comment type="subcellular location">
    <subcellularLocation>
        <location evidence="1 7">Nucleus</location>
    </subcellularLocation>
</comment>
<dbReference type="PANTHER" id="PTHR12346">
    <property type="entry name" value="SIN3B-RELATED"/>
    <property type="match status" value="1"/>
</dbReference>
<dbReference type="SUPFAM" id="SSF47762">
    <property type="entry name" value="PAH2 domain"/>
    <property type="match status" value="3"/>
</dbReference>
<dbReference type="GO" id="GO:0033698">
    <property type="term" value="C:Rpd3L complex"/>
    <property type="evidence" value="ECO:0007669"/>
    <property type="project" value="UniProtKB-ARBA"/>
</dbReference>
<evidence type="ECO:0000313" key="11">
    <source>
        <dbReference type="Proteomes" id="UP001150925"/>
    </source>
</evidence>
<dbReference type="FunFam" id="1.20.1160.11:FF:000001">
    <property type="entry name" value="Paired amphipathic helix protein Sin3"/>
    <property type="match status" value="1"/>
</dbReference>
<dbReference type="SMART" id="SM00761">
    <property type="entry name" value="HDAC_interact"/>
    <property type="match status" value="1"/>
</dbReference>
<feature type="region of interest" description="Disordered" evidence="8">
    <location>
        <begin position="253"/>
        <end position="340"/>
    </location>
</feature>
<evidence type="ECO:0000256" key="2">
    <source>
        <dbReference type="ARBA" id="ARBA00022491"/>
    </source>
</evidence>
<dbReference type="FunFam" id="1.20.1160.11:FF:000002">
    <property type="entry name" value="Paired amphipathic helix protein SIN3"/>
    <property type="match status" value="1"/>
</dbReference>
<evidence type="ECO:0000259" key="9">
    <source>
        <dbReference type="SMART" id="SM00761"/>
    </source>
</evidence>
<protein>
    <recommendedName>
        <fullName evidence="9">Histone deacetylase interacting domain-containing protein</fullName>
    </recommendedName>
</protein>
<evidence type="ECO:0000256" key="3">
    <source>
        <dbReference type="ARBA" id="ARBA00022737"/>
    </source>
</evidence>
<feature type="compositionally biased region" description="Low complexity" evidence="8">
    <location>
        <begin position="1376"/>
        <end position="1400"/>
    </location>
</feature>
<dbReference type="PANTHER" id="PTHR12346:SF0">
    <property type="entry name" value="SIN3A, ISOFORM G"/>
    <property type="match status" value="1"/>
</dbReference>
<feature type="compositionally biased region" description="Polar residues" evidence="8">
    <location>
        <begin position="1019"/>
        <end position="1032"/>
    </location>
</feature>
<dbReference type="OrthoDB" id="10265969at2759"/>
<evidence type="ECO:0000256" key="4">
    <source>
        <dbReference type="ARBA" id="ARBA00023015"/>
    </source>
</evidence>
<feature type="compositionally biased region" description="Pro residues" evidence="8">
    <location>
        <begin position="30"/>
        <end position="48"/>
    </location>
</feature>
<feature type="region of interest" description="Disordered" evidence="8">
    <location>
        <begin position="1"/>
        <end position="119"/>
    </location>
</feature>
<feature type="region of interest" description="Disordered" evidence="8">
    <location>
        <begin position="971"/>
        <end position="1032"/>
    </location>
</feature>
<dbReference type="Proteomes" id="UP001150925">
    <property type="component" value="Unassembled WGS sequence"/>
</dbReference>
<accession>A0A9W8AWN2</accession>
<feature type="compositionally biased region" description="Polar residues" evidence="8">
    <location>
        <begin position="557"/>
        <end position="573"/>
    </location>
</feature>
<feature type="compositionally biased region" description="Pro residues" evidence="8">
    <location>
        <begin position="69"/>
        <end position="83"/>
    </location>
</feature>
<feature type="compositionally biased region" description="Polar residues" evidence="8">
    <location>
        <begin position="268"/>
        <end position="281"/>
    </location>
</feature>
<organism evidence="10 11">
    <name type="scientific">Dispira parvispora</name>
    <dbReference type="NCBI Taxonomy" id="1520584"/>
    <lineage>
        <taxon>Eukaryota</taxon>
        <taxon>Fungi</taxon>
        <taxon>Fungi incertae sedis</taxon>
        <taxon>Zoopagomycota</taxon>
        <taxon>Kickxellomycotina</taxon>
        <taxon>Dimargaritomycetes</taxon>
        <taxon>Dimargaritales</taxon>
        <taxon>Dimargaritaceae</taxon>
        <taxon>Dispira</taxon>
    </lineage>
</organism>
<dbReference type="Pfam" id="PF02671">
    <property type="entry name" value="PAH"/>
    <property type="match status" value="3"/>
</dbReference>
<dbReference type="Gene3D" id="1.20.1160.11">
    <property type="entry name" value="Paired amphipathic helix"/>
    <property type="match status" value="3"/>
</dbReference>
<keyword evidence="11" id="KW-1185">Reference proteome</keyword>
<feature type="compositionally biased region" description="Polar residues" evidence="8">
    <location>
        <begin position="971"/>
        <end position="988"/>
    </location>
</feature>
<sequence>MDGSGYGHSHPHGHPHGHPPSHNHPLNTAYPPPPPVPSGQPQPQPPTNAAPGLIHPHSGAPSSYNLPRSYPPPSGGAGLPPPGSMITSPNAPHPAPSATPPVATAPSPSASGASGASQAARPLNVRDALSYLDQVKLQFQDRPEIYNKFLDYMKDFKAQTLDTPTVIHRVSDLFRGHPSLIQGFNTFLPPGYHIDCGVNSGDGAYVQVTTPGGHVVPQASIGVATHHHGPTAGYGSTSGSYYGTSSSGAVYGARGTSGEVPPPPAALNSASGSGTSSQPPRSVSPGGSYRASTGPSAAIMSMSSQQKYSPATHSETGGAPLPSGAEYPPGSAPGNPNLTAQGPHFLENRRAPLEFGHAINYVNKIKTRFINQPELYKQFLEILQNYQRDGKPIHDVFAQVQVLFKDSPDLLEEFKQFLPEASALGSGAGLPTEAPAAVPGVDAGGTPYGAYPPSGVPVHGSPSTAGRSTTSASRMPPVGDFGPGGHVGTGEAYPGGPGPETTESTASKVAGAASALSRKKRGTPAALTATAPTAVKKRPRTQGKRDSLPSQGGPAATYTNGTLESPSQHRTPFSEQELELFASIRRYLGYKSTYNEFLKLLNLFSEEIIDDKLLIERVATFIGGNLDLFDRFKALIGYKEPEDKVPTNEPLVTPRPRLDLSTLKAVGSYRKLPLNETKDRCSGRDDLCWEVLNDGWVSHPTWISEEEGFSTHKKNQAEDTMHRCEEERYDFDLNIDSNLSTIALLEPIAQQLEEMSQEEKLKFKISPGAFGDSQAIYHRMIKKVYGVERGLEILNYLHHNPVTTIPVVLRRLKQKDEEWRKLRRQQNKVWREIEIKSFFRSLDYQSPQLRTNERKHMSTKHYVAEIEKLRRESLEGHGVAAGWSQGSKAGKFHGRPFAPPLGSPETTAHAYPPSYHLEFSLEDNTLVRETTQLILSYYDKMQAAHQPDRSVLEQFFTTFLEPFLDVQVDNSTLPNTVSDTEPTQSSAMESDDAPVKQEAGQAENAGANRRTNTAARESVPSSNQSDKGSTHTWIQTQPINRQVPVEEDHPAVVPTTTTSTMLRPGSSVEPRWNTFYGNTPFYVFFRHFHTIYNRLLQVKQAQKICSRWTVHDRSGQTPAGKLGLLYRPEVLADVDLDKVSYFQVFLNLADRLFDGELDNASYEEAIRFLFRTYAHNVLTVDKVLQILTKHLVSLLTDSKTTELLEVYNDMKDKSMALVRQQILYRMKVEAVIGTDEHLYRIEFLPPPLQRVCTVQLLFKDDFTLSHAVTSEEKWAYYVDSFVLLAPTEGVSFQGYYPFLRRNLPRLAPSESEAPSIISHSGLEIKISLNTYRICFVTHSEDFFMKTTRPVEMSRLRSNQPALAAAPKQDAMEVDGTAAVSESAEATDTTTASPSPSSLTNTLARFNRQRTAKWHEWLEKNSPSGLNGQEAVSGQ</sequence>
<reference evidence="10" key="1">
    <citation type="submission" date="2022-07" db="EMBL/GenBank/DDBJ databases">
        <title>Phylogenomic reconstructions and comparative analyses of Kickxellomycotina fungi.</title>
        <authorList>
            <person name="Reynolds N.K."/>
            <person name="Stajich J.E."/>
            <person name="Barry K."/>
            <person name="Grigoriev I.V."/>
            <person name="Crous P."/>
            <person name="Smith M.E."/>
        </authorList>
    </citation>
    <scope>NUCLEOTIDE SEQUENCE</scope>
    <source>
        <strain evidence="10">RSA 1196</strain>
    </source>
</reference>
<comment type="caution">
    <text evidence="10">The sequence shown here is derived from an EMBL/GenBank/DDBJ whole genome shotgun (WGS) entry which is preliminary data.</text>
</comment>
<keyword evidence="2" id="KW-0678">Repressor</keyword>
<keyword evidence="5" id="KW-0804">Transcription</keyword>
<dbReference type="InterPro" id="IPR031693">
    <property type="entry name" value="Sin3_C"/>
</dbReference>
<feature type="compositionally biased region" description="Low complexity" evidence="8">
    <location>
        <begin position="1002"/>
        <end position="1017"/>
    </location>
</feature>
<dbReference type="FunFam" id="1.20.1160.11:FF:000003">
    <property type="entry name" value="Paired amphipathic helix SIN3-like protein"/>
    <property type="match status" value="1"/>
</dbReference>
<dbReference type="InterPro" id="IPR003822">
    <property type="entry name" value="PAH"/>
</dbReference>
<name>A0A9W8AWN2_9FUNG</name>
<feature type="compositionally biased region" description="Low complexity" evidence="8">
    <location>
        <begin position="523"/>
        <end position="534"/>
    </location>
</feature>
<evidence type="ECO:0000313" key="10">
    <source>
        <dbReference type="EMBL" id="KAJ1966921.1"/>
    </source>
</evidence>
<feature type="domain" description="Histone deacetylase interacting" evidence="9">
    <location>
        <begin position="662"/>
        <end position="762"/>
    </location>
</feature>
<dbReference type="EMBL" id="JANBPY010000426">
    <property type="protein sequence ID" value="KAJ1966921.1"/>
    <property type="molecule type" value="Genomic_DNA"/>
</dbReference>
<evidence type="ECO:0000256" key="6">
    <source>
        <dbReference type="ARBA" id="ARBA00023242"/>
    </source>
</evidence>
<feature type="compositionally biased region" description="Low complexity" evidence="8">
    <location>
        <begin position="100"/>
        <end position="119"/>
    </location>
</feature>
<feature type="compositionally biased region" description="Basic residues" evidence="8">
    <location>
        <begin position="9"/>
        <end position="21"/>
    </location>
</feature>
<keyword evidence="3" id="KW-0677">Repeat</keyword>
<feature type="region of interest" description="Disordered" evidence="8">
    <location>
        <begin position="1358"/>
        <end position="1400"/>
    </location>
</feature>
<dbReference type="GO" id="GO:0003714">
    <property type="term" value="F:transcription corepressor activity"/>
    <property type="evidence" value="ECO:0007669"/>
    <property type="project" value="InterPro"/>
</dbReference>
<proteinExistence type="predicted"/>
<dbReference type="InterPro" id="IPR013194">
    <property type="entry name" value="HDAC_interact_dom"/>
</dbReference>
<gene>
    <name evidence="10" type="ORF">IWQ62_002167</name>
</gene>
<dbReference type="Pfam" id="PF08295">
    <property type="entry name" value="Sin3_corepress"/>
    <property type="match status" value="1"/>
</dbReference>
<dbReference type="Pfam" id="PF16879">
    <property type="entry name" value="Sin3a_C"/>
    <property type="match status" value="1"/>
</dbReference>
<dbReference type="PROSITE" id="PS51477">
    <property type="entry name" value="PAH"/>
    <property type="match status" value="2"/>
</dbReference>
<keyword evidence="6 7" id="KW-0539">Nucleus</keyword>
<dbReference type="InterPro" id="IPR036600">
    <property type="entry name" value="PAH_sf"/>
</dbReference>